<dbReference type="EMBL" id="JPGG01000015">
    <property type="protein sequence ID" value="KGC16368.1"/>
    <property type="molecule type" value="Genomic_DNA"/>
</dbReference>
<dbReference type="PANTHER" id="PTHR37422:SF13">
    <property type="entry name" value="LIPOPOLYSACCHARIDE BIOSYNTHESIS PROTEIN PA4999-RELATED"/>
    <property type="match status" value="1"/>
</dbReference>
<feature type="transmembrane region" description="Helical" evidence="5">
    <location>
        <begin position="107"/>
        <end position="128"/>
    </location>
</feature>
<evidence type="ECO:0000256" key="1">
    <source>
        <dbReference type="ARBA" id="ARBA00004141"/>
    </source>
</evidence>
<dbReference type="Pfam" id="PF04932">
    <property type="entry name" value="Wzy_C"/>
    <property type="match status" value="1"/>
</dbReference>
<dbReference type="GO" id="GO:0016020">
    <property type="term" value="C:membrane"/>
    <property type="evidence" value="ECO:0007669"/>
    <property type="project" value="UniProtKB-SubCell"/>
</dbReference>
<feature type="transmembrane region" description="Helical" evidence="5">
    <location>
        <begin position="355"/>
        <end position="377"/>
    </location>
</feature>
<gene>
    <name evidence="7" type="ORF">DM48_3804</name>
</gene>
<comment type="caution">
    <text evidence="7">The sequence shown here is derived from an EMBL/GenBank/DDBJ whole genome shotgun (WGS) entry which is preliminary data.</text>
</comment>
<organism evidence="7 8">
    <name type="scientific">Burkholderia gladioli</name>
    <name type="common">Pseudomonas marginata</name>
    <name type="synonym">Phytomonas marginata</name>
    <dbReference type="NCBI Taxonomy" id="28095"/>
    <lineage>
        <taxon>Bacteria</taxon>
        <taxon>Pseudomonadati</taxon>
        <taxon>Pseudomonadota</taxon>
        <taxon>Betaproteobacteria</taxon>
        <taxon>Burkholderiales</taxon>
        <taxon>Burkholderiaceae</taxon>
        <taxon>Burkholderia</taxon>
    </lineage>
</organism>
<keyword evidence="7" id="KW-0436">Ligase</keyword>
<sequence>MMPVDRRAARGGRLAGLTAGFVGRPGAPWFDAALVGLTFVAVVLYMSLRGAANFCLIMLAVLSFADLPAAWREAGRGINRRALLAAMVALAAPIVAVAIGQLLRGDWIARAFDAPSRLLLGIPVLLVFHYKRIDVVRIVSIAAPLALIGLVAQVHLDPHALAAWSGRYATYFVDTDTFGVYTVLLAVMATFAAATVAHTGGLRARILIAIGVIAGAYLVIGSQTRTAWLLVPIAVVLWFVLRRPRFDVKMLAGILAVILAGVAALYVFHGVADRLFSVYTETSSWVNRSNPDTSGGLRLTMWRIAMVLFAHRPLQGYGDNGYRAFLDAAWITSFASPRAIETISAGPHNELLANLLRSGIAGGIAVVLEFAVPLVLFWRARRANPRARLTADTGLVFMLCLMAACVTFEMFTLKYASTFNALMIAGLLAQALAERAQPDEATAGTASRDA</sequence>
<evidence type="ECO:0000256" key="5">
    <source>
        <dbReference type="SAM" id="Phobius"/>
    </source>
</evidence>
<keyword evidence="2 5" id="KW-0812">Transmembrane</keyword>
<dbReference type="InterPro" id="IPR051533">
    <property type="entry name" value="WaaL-like"/>
</dbReference>
<comment type="subcellular location">
    <subcellularLocation>
        <location evidence="1">Membrane</location>
        <topology evidence="1">Multi-pass membrane protein</topology>
    </subcellularLocation>
</comment>
<name>A0AAW3F4V1_BURGA</name>
<evidence type="ECO:0000259" key="6">
    <source>
        <dbReference type="Pfam" id="PF04932"/>
    </source>
</evidence>
<feature type="transmembrane region" description="Helical" evidence="5">
    <location>
        <begin position="226"/>
        <end position="241"/>
    </location>
</feature>
<reference evidence="7 8" key="1">
    <citation type="submission" date="2014-04" db="EMBL/GenBank/DDBJ databases">
        <authorList>
            <person name="Bishop-Lilly K.A."/>
            <person name="Broomall S.M."/>
            <person name="Chain P.S."/>
            <person name="Chertkov O."/>
            <person name="Coyne S.R."/>
            <person name="Daligault H.E."/>
            <person name="Davenport K.W."/>
            <person name="Erkkila T."/>
            <person name="Frey K.G."/>
            <person name="Gibbons H.S."/>
            <person name="Gu W."/>
            <person name="Jaissle J."/>
            <person name="Johnson S.L."/>
            <person name="Koroleva G.I."/>
            <person name="Ladner J.T."/>
            <person name="Lo C.-C."/>
            <person name="Minogue T.D."/>
            <person name="Munk C."/>
            <person name="Palacios G.F."/>
            <person name="Redden C.L."/>
            <person name="Rosenzweig C.N."/>
            <person name="Scholz M.B."/>
            <person name="Teshima H."/>
            <person name="Xu Y."/>
        </authorList>
    </citation>
    <scope>NUCLEOTIDE SEQUENCE [LARGE SCALE GENOMIC DNA]</scope>
    <source>
        <strain evidence="8">gladioli</strain>
    </source>
</reference>
<evidence type="ECO:0000256" key="3">
    <source>
        <dbReference type="ARBA" id="ARBA00022989"/>
    </source>
</evidence>
<dbReference type="InterPro" id="IPR007016">
    <property type="entry name" value="O-antigen_ligase-rel_domated"/>
</dbReference>
<evidence type="ECO:0000256" key="4">
    <source>
        <dbReference type="ARBA" id="ARBA00023136"/>
    </source>
</evidence>
<keyword evidence="3 5" id="KW-1133">Transmembrane helix</keyword>
<feature type="transmembrane region" description="Helical" evidence="5">
    <location>
        <begin position="204"/>
        <end position="220"/>
    </location>
</feature>
<feature type="transmembrane region" description="Helical" evidence="5">
    <location>
        <begin position="51"/>
        <end position="71"/>
    </location>
</feature>
<dbReference type="GO" id="GO:0016874">
    <property type="term" value="F:ligase activity"/>
    <property type="evidence" value="ECO:0007669"/>
    <property type="project" value="UniProtKB-KW"/>
</dbReference>
<evidence type="ECO:0000313" key="8">
    <source>
        <dbReference type="Proteomes" id="UP000029590"/>
    </source>
</evidence>
<dbReference type="AlphaFoldDB" id="A0AAW3F4V1"/>
<keyword evidence="4 5" id="KW-0472">Membrane</keyword>
<feature type="transmembrane region" description="Helical" evidence="5">
    <location>
        <begin position="21"/>
        <end position="45"/>
    </location>
</feature>
<protein>
    <submittedName>
        <fullName evidence="7">O-Antigen ligase family protein</fullName>
    </submittedName>
</protein>
<dbReference type="Proteomes" id="UP000029590">
    <property type="component" value="Unassembled WGS sequence"/>
</dbReference>
<accession>A0AAW3F4V1</accession>
<dbReference type="PANTHER" id="PTHR37422">
    <property type="entry name" value="TEICHURONIC ACID BIOSYNTHESIS PROTEIN TUAE"/>
    <property type="match status" value="1"/>
</dbReference>
<dbReference type="RefSeq" id="WP_036048421.1">
    <property type="nucleotide sequence ID" value="NZ_CADEVY010000013.1"/>
</dbReference>
<feature type="transmembrane region" description="Helical" evidence="5">
    <location>
        <begin position="178"/>
        <end position="197"/>
    </location>
</feature>
<feature type="transmembrane region" description="Helical" evidence="5">
    <location>
        <begin position="135"/>
        <end position="156"/>
    </location>
</feature>
<feature type="transmembrane region" description="Helical" evidence="5">
    <location>
        <begin position="389"/>
        <end position="409"/>
    </location>
</feature>
<evidence type="ECO:0000313" key="7">
    <source>
        <dbReference type="EMBL" id="KGC16368.1"/>
    </source>
</evidence>
<feature type="domain" description="O-antigen ligase-related" evidence="6">
    <location>
        <begin position="211"/>
        <end position="366"/>
    </location>
</feature>
<evidence type="ECO:0000256" key="2">
    <source>
        <dbReference type="ARBA" id="ARBA00022692"/>
    </source>
</evidence>
<proteinExistence type="predicted"/>
<feature type="transmembrane region" description="Helical" evidence="5">
    <location>
        <begin position="248"/>
        <end position="268"/>
    </location>
</feature>
<dbReference type="KEGG" id="bgo:BM43_1838"/>
<feature type="transmembrane region" description="Helical" evidence="5">
    <location>
        <begin position="83"/>
        <end position="101"/>
    </location>
</feature>